<evidence type="ECO:0000256" key="4">
    <source>
        <dbReference type="ARBA" id="ARBA00022840"/>
    </source>
</evidence>
<name>A0ABX8EN50_9ACTN</name>
<dbReference type="InterPro" id="IPR024909">
    <property type="entry name" value="Cys-tRNA/MSH_ligase"/>
</dbReference>
<reference evidence="7 8" key="1">
    <citation type="submission" date="2021-05" db="EMBL/GenBank/DDBJ databases">
        <title>Complete genome of Nocardioides aquaticus KCTC 9944T isolated from meromictic and hypersaline Ekho Lake, Antarctica.</title>
        <authorList>
            <person name="Hwang K."/>
            <person name="Kim K.M."/>
            <person name="Choe H."/>
        </authorList>
    </citation>
    <scope>NUCLEOTIDE SEQUENCE [LARGE SCALE GENOMIC DNA]</scope>
    <source>
        <strain evidence="7 8">KCTC 9944</strain>
    </source>
</reference>
<feature type="domain" description="tRNA synthetases class I catalytic" evidence="6">
    <location>
        <begin position="38"/>
        <end position="329"/>
    </location>
</feature>
<evidence type="ECO:0000256" key="1">
    <source>
        <dbReference type="ARBA" id="ARBA00011245"/>
    </source>
</evidence>
<dbReference type="Pfam" id="PF01406">
    <property type="entry name" value="tRNA-synt_1e"/>
    <property type="match status" value="1"/>
</dbReference>
<dbReference type="Proteomes" id="UP000679307">
    <property type="component" value="Chromosome"/>
</dbReference>
<feature type="region of interest" description="Disordered" evidence="5">
    <location>
        <begin position="1"/>
        <end position="24"/>
    </location>
</feature>
<dbReference type="EC" id="6.3.1.13" evidence="7"/>
<dbReference type="EMBL" id="CP075371">
    <property type="protein sequence ID" value="QVT81340.1"/>
    <property type="molecule type" value="Genomic_DNA"/>
</dbReference>
<keyword evidence="3" id="KW-0547">Nucleotide-binding</keyword>
<proteinExistence type="predicted"/>
<evidence type="ECO:0000313" key="8">
    <source>
        <dbReference type="Proteomes" id="UP000679307"/>
    </source>
</evidence>
<keyword evidence="2 7" id="KW-0436">Ligase</keyword>
<comment type="subunit">
    <text evidence="1">Monomer.</text>
</comment>
<protein>
    <submittedName>
        <fullName evidence="7">L-cysteine:1D-myo-inositol 2-amino-2-deoxy-alpha-D-glucopyranoside ligase</fullName>
        <ecNumber evidence="7">6.3.1.13</ecNumber>
    </submittedName>
</protein>
<evidence type="ECO:0000256" key="2">
    <source>
        <dbReference type="ARBA" id="ARBA00022598"/>
    </source>
</evidence>
<dbReference type="InterPro" id="IPR032678">
    <property type="entry name" value="tRNA-synt_1_cat_dom"/>
</dbReference>
<evidence type="ECO:0000256" key="3">
    <source>
        <dbReference type="ARBA" id="ARBA00022741"/>
    </source>
</evidence>
<keyword evidence="8" id="KW-1185">Reference proteome</keyword>
<dbReference type="SUPFAM" id="SSF52374">
    <property type="entry name" value="Nucleotidylyl transferase"/>
    <property type="match status" value="1"/>
</dbReference>
<dbReference type="InterPro" id="IPR014729">
    <property type="entry name" value="Rossmann-like_a/b/a_fold"/>
</dbReference>
<dbReference type="PANTHER" id="PTHR10890:SF3">
    <property type="entry name" value="CYSTEINE--TRNA LIGASE, CYTOPLASMIC"/>
    <property type="match status" value="1"/>
</dbReference>
<dbReference type="Gene3D" id="3.40.50.620">
    <property type="entry name" value="HUPs"/>
    <property type="match status" value="1"/>
</dbReference>
<dbReference type="PRINTS" id="PR00983">
    <property type="entry name" value="TRNASYNTHCYS"/>
</dbReference>
<sequence length="390" mass="41080">MAAPLIPAVTDPSHRVGPTPSRPASVTLSGRRLGVVGSARIYVCGITPYDVTHLGHAATFVWADLLASALASTGVTPEVCRNVTDVDDVLSAAARERGRHFDELALTQEAVFEQSMRALRVATPAAQPRARHHVQAVQQLAQGLLDAGAAYEHDGTVWFRGAGVAATAGLDEATARALLEAYADPTDAPGQQHPLDVAVWRPSVDDAPAWASPWGWGRPGWHAECAAMAVDVLGPSVDVLVGGEDLRFPHHAYQEAMAEAVTGVRPFSRAHLHVGTVRTGGEKMAKSTGNLVLVETVLADHEPAVLRLLLLDRPVGDPWDYDESLLEGAAERLRLLYAAAGRPGGGGEQAGLAVARAREDLDVTGAVDLALEVGGECARRLISLLRLGAA</sequence>
<evidence type="ECO:0000256" key="5">
    <source>
        <dbReference type="SAM" id="MobiDB-lite"/>
    </source>
</evidence>
<dbReference type="GO" id="GO:0035446">
    <property type="term" value="F:cysteine-glucosaminylinositol ligase activity"/>
    <property type="evidence" value="ECO:0007669"/>
    <property type="project" value="UniProtKB-EC"/>
</dbReference>
<organism evidence="7 8">
    <name type="scientific">Nocardioides aquaticus</name>
    <dbReference type="NCBI Taxonomy" id="160826"/>
    <lineage>
        <taxon>Bacteria</taxon>
        <taxon>Bacillati</taxon>
        <taxon>Actinomycetota</taxon>
        <taxon>Actinomycetes</taxon>
        <taxon>Propionibacteriales</taxon>
        <taxon>Nocardioidaceae</taxon>
        <taxon>Nocardioides</taxon>
    </lineage>
</organism>
<gene>
    <name evidence="7" type="primary">mshC_2</name>
    <name evidence="7" type="ORF">ENKNEFLB_03748</name>
</gene>
<accession>A0ABX8EN50</accession>
<evidence type="ECO:0000313" key="7">
    <source>
        <dbReference type="EMBL" id="QVT81340.1"/>
    </source>
</evidence>
<dbReference type="RefSeq" id="WP_214056728.1">
    <property type="nucleotide sequence ID" value="NZ_BAAAHS010000038.1"/>
</dbReference>
<evidence type="ECO:0000259" key="6">
    <source>
        <dbReference type="Pfam" id="PF01406"/>
    </source>
</evidence>
<keyword evidence="4" id="KW-0067">ATP-binding</keyword>
<dbReference type="PANTHER" id="PTHR10890">
    <property type="entry name" value="CYSTEINYL-TRNA SYNTHETASE"/>
    <property type="match status" value="1"/>
</dbReference>